<reference evidence="13" key="1">
    <citation type="submission" date="2025-08" db="UniProtKB">
        <authorList>
            <consortium name="Ensembl"/>
        </authorList>
    </citation>
    <scope>IDENTIFICATION</scope>
</reference>
<name>A0A8C8Z714_PROSS</name>
<keyword evidence="14" id="KW-1185">Reference proteome</keyword>
<comment type="subcellular location">
    <subcellularLocation>
        <location evidence="2 12">Cell membrane</location>
        <topology evidence="2 12">Multi-pass membrane protein</topology>
    </subcellularLocation>
</comment>
<feature type="transmembrane region" description="Helical" evidence="12">
    <location>
        <begin position="18"/>
        <end position="35"/>
    </location>
</feature>
<evidence type="ECO:0000313" key="13">
    <source>
        <dbReference type="Ensembl" id="ENSPSMP00000011354.1"/>
    </source>
</evidence>
<reference evidence="13" key="2">
    <citation type="submission" date="2025-09" db="UniProtKB">
        <authorList>
            <consortium name="Ensembl"/>
        </authorList>
    </citation>
    <scope>IDENTIFICATION</scope>
</reference>
<keyword evidence="5 12" id="KW-0589">Pheromone response</keyword>
<sequence length="126" mass="14509">NGYYILVESQNIKVIPDAMFIGLMVWTSGSMVHLLQRHRLKLQHVHTTSHRDRCPPETRATHTVLMLMVTFVVFYMLNSIFTLCITAVADARVWLMRTTDVLISCFPTVCPFVLILRAPRTPRFCS</sequence>
<dbReference type="GO" id="GO:0016503">
    <property type="term" value="F:pheromone receptor activity"/>
    <property type="evidence" value="ECO:0007669"/>
    <property type="project" value="InterPro"/>
</dbReference>
<comment type="caution">
    <text evidence="12">Lacks conserved residue(s) required for the propagation of feature annotation.</text>
</comment>
<dbReference type="GO" id="GO:0019236">
    <property type="term" value="P:response to pheromone"/>
    <property type="evidence" value="ECO:0007669"/>
    <property type="project" value="UniProtKB-KW"/>
</dbReference>
<dbReference type="Ensembl" id="ENSPSMT00000013237.1">
    <property type="protein sequence ID" value="ENSPSMP00000011354.1"/>
    <property type="gene ID" value="ENSPSMG00000008186.1"/>
</dbReference>
<feature type="transmembrane region" description="Helical" evidence="12">
    <location>
        <begin position="63"/>
        <end position="89"/>
    </location>
</feature>
<evidence type="ECO:0000256" key="1">
    <source>
        <dbReference type="ARBA" id="ARBA00003878"/>
    </source>
</evidence>
<keyword evidence="4 12" id="KW-1003">Cell membrane</keyword>
<organism evidence="13 14">
    <name type="scientific">Prolemur simus</name>
    <name type="common">Greater bamboo lemur</name>
    <name type="synonym">Hapalemur simus</name>
    <dbReference type="NCBI Taxonomy" id="1328070"/>
    <lineage>
        <taxon>Eukaryota</taxon>
        <taxon>Metazoa</taxon>
        <taxon>Chordata</taxon>
        <taxon>Craniata</taxon>
        <taxon>Vertebrata</taxon>
        <taxon>Euteleostomi</taxon>
        <taxon>Mammalia</taxon>
        <taxon>Eutheria</taxon>
        <taxon>Euarchontoglires</taxon>
        <taxon>Primates</taxon>
        <taxon>Strepsirrhini</taxon>
        <taxon>Lemuriformes</taxon>
        <taxon>Lemuridae</taxon>
        <taxon>Prolemur</taxon>
    </lineage>
</organism>
<keyword evidence="8 12" id="KW-0297">G-protein coupled receptor</keyword>
<keyword evidence="10 12" id="KW-0675">Receptor</keyword>
<keyword evidence="6 12" id="KW-0812">Transmembrane</keyword>
<dbReference type="Gene3D" id="1.20.1070.10">
    <property type="entry name" value="Rhodopsin 7-helix transmembrane proteins"/>
    <property type="match status" value="1"/>
</dbReference>
<accession>A0A8C8Z714</accession>
<dbReference type="Proteomes" id="UP000694414">
    <property type="component" value="Unplaced"/>
</dbReference>
<evidence type="ECO:0000256" key="10">
    <source>
        <dbReference type="ARBA" id="ARBA00023170"/>
    </source>
</evidence>
<dbReference type="AlphaFoldDB" id="A0A8C8Z714"/>
<comment type="similarity">
    <text evidence="3 12">Belongs to the G-protein coupled receptor 1 family.</text>
</comment>
<evidence type="ECO:0000256" key="12">
    <source>
        <dbReference type="RuleBase" id="RU364061"/>
    </source>
</evidence>
<evidence type="ECO:0000256" key="3">
    <source>
        <dbReference type="ARBA" id="ARBA00010663"/>
    </source>
</evidence>
<evidence type="ECO:0000256" key="9">
    <source>
        <dbReference type="ARBA" id="ARBA00023136"/>
    </source>
</evidence>
<evidence type="ECO:0000256" key="11">
    <source>
        <dbReference type="ARBA" id="ARBA00023224"/>
    </source>
</evidence>
<dbReference type="GeneTree" id="ENSGT00960000186612"/>
<keyword evidence="9 12" id="KW-0472">Membrane</keyword>
<dbReference type="InterPro" id="IPR004072">
    <property type="entry name" value="Vmron_rcpt_1"/>
</dbReference>
<protein>
    <recommendedName>
        <fullName evidence="12">Vomeronasal type-1 receptor</fullName>
    </recommendedName>
</protein>
<evidence type="ECO:0000256" key="8">
    <source>
        <dbReference type="ARBA" id="ARBA00023040"/>
    </source>
</evidence>
<comment type="function">
    <text evidence="1">Putative pheromone receptor.</text>
</comment>
<evidence type="ECO:0000256" key="4">
    <source>
        <dbReference type="ARBA" id="ARBA00022475"/>
    </source>
</evidence>
<feature type="transmembrane region" description="Helical" evidence="12">
    <location>
        <begin position="101"/>
        <end position="118"/>
    </location>
</feature>
<dbReference type="GO" id="GO:0005886">
    <property type="term" value="C:plasma membrane"/>
    <property type="evidence" value="ECO:0007669"/>
    <property type="project" value="UniProtKB-SubCell"/>
</dbReference>
<keyword evidence="11 12" id="KW-0807">Transducer</keyword>
<evidence type="ECO:0000256" key="5">
    <source>
        <dbReference type="ARBA" id="ARBA00022507"/>
    </source>
</evidence>
<keyword evidence="7 12" id="KW-1133">Transmembrane helix</keyword>
<evidence type="ECO:0000313" key="14">
    <source>
        <dbReference type="Proteomes" id="UP000694414"/>
    </source>
</evidence>
<dbReference type="PANTHER" id="PTHR24062">
    <property type="entry name" value="VOMERONASAL TYPE-1 RECEPTOR"/>
    <property type="match status" value="1"/>
</dbReference>
<evidence type="ECO:0000256" key="2">
    <source>
        <dbReference type="ARBA" id="ARBA00004651"/>
    </source>
</evidence>
<dbReference type="Pfam" id="PF03402">
    <property type="entry name" value="V1R"/>
    <property type="match status" value="1"/>
</dbReference>
<evidence type="ECO:0000256" key="7">
    <source>
        <dbReference type="ARBA" id="ARBA00022989"/>
    </source>
</evidence>
<evidence type="ECO:0000256" key="6">
    <source>
        <dbReference type="ARBA" id="ARBA00022692"/>
    </source>
</evidence>
<dbReference type="SUPFAM" id="SSF81321">
    <property type="entry name" value="Family A G protein-coupled receptor-like"/>
    <property type="match status" value="1"/>
</dbReference>
<proteinExistence type="inferred from homology"/>